<dbReference type="InterPro" id="IPR015679">
    <property type="entry name" value="PLipase_D_fam"/>
</dbReference>
<keyword evidence="2" id="KW-0677">Repeat</keyword>
<evidence type="ECO:0000256" key="2">
    <source>
        <dbReference type="ARBA" id="ARBA00022737"/>
    </source>
</evidence>
<keyword evidence="5" id="KW-1133">Transmembrane helix</keyword>
<proteinExistence type="predicted"/>
<dbReference type="CDD" id="cd09140">
    <property type="entry name" value="PLDc_vPLD1_2_like_bac_1"/>
    <property type="match status" value="1"/>
</dbReference>
<feature type="transmembrane region" description="Helical" evidence="5">
    <location>
        <begin position="672"/>
        <end position="692"/>
    </location>
</feature>
<dbReference type="GO" id="GO:0004630">
    <property type="term" value="F:phospholipase D activity"/>
    <property type="evidence" value="ECO:0007669"/>
    <property type="project" value="TreeGrafter"/>
</dbReference>
<keyword evidence="5" id="KW-0472">Membrane</keyword>
<evidence type="ECO:0000313" key="8">
    <source>
        <dbReference type="Proteomes" id="UP000075799"/>
    </source>
</evidence>
<name>A0A161PRY1_BDEBC</name>
<accession>A0A161PRY1</accession>
<keyword evidence="4" id="KW-0443">Lipid metabolism</keyword>
<keyword evidence="5" id="KW-0812">Transmembrane</keyword>
<dbReference type="Pfam" id="PF09335">
    <property type="entry name" value="VTT_dom"/>
    <property type="match status" value="1"/>
</dbReference>
<evidence type="ECO:0000256" key="1">
    <source>
        <dbReference type="ARBA" id="ARBA00000798"/>
    </source>
</evidence>
<dbReference type="Proteomes" id="UP000075799">
    <property type="component" value="Unassembled WGS sequence"/>
</dbReference>
<dbReference type="GO" id="GO:0009395">
    <property type="term" value="P:phospholipid catabolic process"/>
    <property type="evidence" value="ECO:0007669"/>
    <property type="project" value="TreeGrafter"/>
</dbReference>
<evidence type="ECO:0000313" key="7">
    <source>
        <dbReference type="EMBL" id="KYG69633.1"/>
    </source>
</evidence>
<feature type="transmembrane region" description="Helical" evidence="5">
    <location>
        <begin position="523"/>
        <end position="544"/>
    </location>
</feature>
<dbReference type="PANTHER" id="PTHR18896">
    <property type="entry name" value="PHOSPHOLIPASE D"/>
    <property type="match status" value="1"/>
</dbReference>
<dbReference type="AlphaFoldDB" id="A0A161PRY1"/>
<reference evidence="7 8" key="1">
    <citation type="submission" date="2016-03" db="EMBL/GenBank/DDBJ databases">
        <authorList>
            <person name="Ploux O."/>
        </authorList>
    </citation>
    <scope>NUCLEOTIDE SEQUENCE [LARGE SCALE GENOMIC DNA]</scope>
    <source>
        <strain evidence="7 8">EC13</strain>
    </source>
</reference>
<evidence type="ECO:0000256" key="5">
    <source>
        <dbReference type="SAM" id="Phobius"/>
    </source>
</evidence>
<dbReference type="Pfam" id="PF13091">
    <property type="entry name" value="PLDc_2"/>
    <property type="match status" value="1"/>
</dbReference>
<feature type="transmembrane region" description="Helical" evidence="5">
    <location>
        <begin position="635"/>
        <end position="652"/>
    </location>
</feature>
<organism evidence="7 8">
    <name type="scientific">Bdellovibrio bacteriovorus</name>
    <dbReference type="NCBI Taxonomy" id="959"/>
    <lineage>
        <taxon>Bacteria</taxon>
        <taxon>Pseudomonadati</taxon>
        <taxon>Bdellovibrionota</taxon>
        <taxon>Bdellovibrionia</taxon>
        <taxon>Bdellovibrionales</taxon>
        <taxon>Pseudobdellovibrionaceae</taxon>
        <taxon>Bdellovibrio</taxon>
    </lineage>
</organism>
<feature type="transmembrane region" description="Helical" evidence="5">
    <location>
        <begin position="550"/>
        <end position="578"/>
    </location>
</feature>
<dbReference type="GO" id="GO:0005886">
    <property type="term" value="C:plasma membrane"/>
    <property type="evidence" value="ECO:0007669"/>
    <property type="project" value="TreeGrafter"/>
</dbReference>
<evidence type="ECO:0000256" key="4">
    <source>
        <dbReference type="ARBA" id="ARBA00023098"/>
    </source>
</evidence>
<gene>
    <name evidence="7" type="ORF">AZI87_01785</name>
</gene>
<dbReference type="EMBL" id="LUKD01000001">
    <property type="protein sequence ID" value="KYG69633.1"/>
    <property type="molecule type" value="Genomic_DNA"/>
</dbReference>
<dbReference type="Gene3D" id="3.30.870.10">
    <property type="entry name" value="Endonuclease Chain A"/>
    <property type="match status" value="2"/>
</dbReference>
<evidence type="ECO:0000256" key="3">
    <source>
        <dbReference type="ARBA" id="ARBA00022801"/>
    </source>
</evidence>
<feature type="domain" description="PLD phosphodiesterase" evidence="6">
    <location>
        <begin position="126"/>
        <end position="153"/>
    </location>
</feature>
<dbReference type="Pfam" id="PF00614">
    <property type="entry name" value="PLDc"/>
    <property type="match status" value="1"/>
</dbReference>
<dbReference type="SUPFAM" id="SSF56024">
    <property type="entry name" value="Phospholipase D/nuclease"/>
    <property type="match status" value="2"/>
</dbReference>
<comment type="catalytic activity">
    <reaction evidence="1">
        <text>a 1,2-diacyl-sn-glycero-3-phosphocholine + H2O = a 1,2-diacyl-sn-glycero-3-phosphate + choline + H(+)</text>
        <dbReference type="Rhea" id="RHEA:14445"/>
        <dbReference type="ChEBI" id="CHEBI:15354"/>
        <dbReference type="ChEBI" id="CHEBI:15377"/>
        <dbReference type="ChEBI" id="CHEBI:15378"/>
        <dbReference type="ChEBI" id="CHEBI:57643"/>
        <dbReference type="ChEBI" id="CHEBI:58608"/>
        <dbReference type="EC" id="3.1.4.4"/>
    </reaction>
</comment>
<sequence>MFRPGHNCWRVDLFRHASVLIDCADFYRALHYAFSKAQKSVFIIGWEVDSSIRLLRKEDEMKASRPSILVDLLAQKAQENPSLQIYILPWDSSIVFLGEREFMGEYTWVNKGLENIHFCLDQTIPLGGSHHQKVILVDDEIVFSGGMDIARQRWDERSHHIYEPERSDANGPYGPYHDVQIMMDGPIVKHFAELARHRWLEAAGYEALPYDGKTSSSSDLPLVWPIQFDYLFTDMGAAIARTLPATEEDRGSREVFNMYIDLINQAKDFIYIENQFLTSQEIAVALNDRLRREKNLRVLLVSSYDPQGVFETEGMWASRIDFKRSVEDGIAKGRVQFACSGVMTEKRKIIHKRIHSKIIVIDDQFMVVGSSNLTNRSMTFDTECDLIIQAHDIEERRRIMHFRNDLIAEHAGRKVEDIESILKEPYSFKKLMLPCQPGAYCLFEMDDEKFTTQNFKKIANSVADPQVSEGKALFIFRNPSKYIVPLALFLIVAVSGLVWFINEHLSWFSPESVEKFLKTARRSPWALFLVWGIYIVGGFILFPVTLMSLITAAVFGSILGPLYGMSGALISATVMFYLGRWMGHRGVKGFLGNRLRKIDHQFREAGVIGVTVLRMIPVAPFSIVNIAAGISSLRFSDFLLGSFFGFLPAFIVKGLVGDSITQIFLHPTPRTVGMLALGILLWMLLVVASYFLTRWWRKRKQYDP</sequence>
<protein>
    <recommendedName>
        <fullName evidence="6">PLD phosphodiesterase domain-containing protein</fullName>
    </recommendedName>
</protein>
<dbReference type="PROSITE" id="PS50035">
    <property type="entry name" value="PLD"/>
    <property type="match status" value="2"/>
</dbReference>
<evidence type="ECO:0000259" key="6">
    <source>
        <dbReference type="PROSITE" id="PS50035"/>
    </source>
</evidence>
<dbReference type="SMART" id="SM00155">
    <property type="entry name" value="PLDc"/>
    <property type="match status" value="2"/>
</dbReference>
<keyword evidence="3" id="KW-0378">Hydrolase</keyword>
<dbReference type="InterPro" id="IPR001736">
    <property type="entry name" value="PLipase_D/transphosphatidylase"/>
</dbReference>
<dbReference type="PANTHER" id="PTHR18896:SF76">
    <property type="entry name" value="PHOSPHOLIPASE"/>
    <property type="match status" value="1"/>
</dbReference>
<feature type="transmembrane region" description="Helical" evidence="5">
    <location>
        <begin position="482"/>
        <end position="502"/>
    </location>
</feature>
<comment type="caution">
    <text evidence="7">The sequence shown here is derived from an EMBL/GenBank/DDBJ whole genome shotgun (WGS) entry which is preliminary data.</text>
</comment>
<feature type="domain" description="PLD phosphodiesterase" evidence="6">
    <location>
        <begin position="350"/>
        <end position="377"/>
    </location>
</feature>
<dbReference type="InterPro" id="IPR025202">
    <property type="entry name" value="PLD-like_dom"/>
</dbReference>
<dbReference type="InterPro" id="IPR032816">
    <property type="entry name" value="VTT_dom"/>
</dbReference>